<name>W9DRV9_METTI</name>
<protein>
    <submittedName>
        <fullName evidence="1">Uncharacterized protein</fullName>
    </submittedName>
</protein>
<comment type="caution">
    <text evidence="1">The sequence shown here is derived from an EMBL/GenBank/DDBJ whole genome shotgun (WGS) entry which is preliminary data.</text>
</comment>
<evidence type="ECO:0000313" key="1">
    <source>
        <dbReference type="EMBL" id="ETA68508.1"/>
    </source>
</evidence>
<keyword evidence="2" id="KW-1185">Reference proteome</keyword>
<dbReference type="AlphaFoldDB" id="W9DRV9"/>
<reference evidence="1 2" key="1">
    <citation type="submission" date="2013-08" db="EMBL/GenBank/DDBJ databases">
        <authorList>
            <consortium name="DOE Joint Genome Institute"/>
            <person name="Eisen J."/>
            <person name="Huntemann M."/>
            <person name="Han J."/>
            <person name="Chen A."/>
            <person name="Kyrpides N."/>
            <person name="Mavromatis K."/>
            <person name="Markowitz V."/>
            <person name="Palaniappan K."/>
            <person name="Ivanova N."/>
            <person name="Schaumberg A."/>
            <person name="Pati A."/>
            <person name="Liolios K."/>
            <person name="Nordberg H.P."/>
            <person name="Cantor M.N."/>
            <person name="Hua S.X."/>
            <person name="Woyke T."/>
        </authorList>
    </citation>
    <scope>NUCLEOTIDE SEQUENCE [LARGE SCALE GENOMIC DNA]</scope>
    <source>
        <strain evidence="1 2">DSM 2278</strain>
    </source>
</reference>
<evidence type="ECO:0000313" key="2">
    <source>
        <dbReference type="Proteomes" id="UP000019483"/>
    </source>
</evidence>
<accession>W9DRV9</accession>
<gene>
    <name evidence="1" type="ORF">MettiDRAFT_1981</name>
</gene>
<sequence>MNSDLNFNSILIIGVIMADNEENIDIGENYGEIKMGAGWFLTITLATSERYENEYIEIAKERGGQKKSRFNLNPKYTRTLGEALIKFADENGLE</sequence>
<proteinExistence type="predicted"/>
<dbReference type="EMBL" id="AZAJ01000001">
    <property type="protein sequence ID" value="ETA68508.1"/>
    <property type="molecule type" value="Genomic_DNA"/>
</dbReference>
<organism evidence="1 2">
    <name type="scientific">Methanolobus tindarius DSM 2278</name>
    <dbReference type="NCBI Taxonomy" id="1090322"/>
    <lineage>
        <taxon>Archaea</taxon>
        <taxon>Methanobacteriati</taxon>
        <taxon>Methanobacteriota</taxon>
        <taxon>Stenosarchaea group</taxon>
        <taxon>Methanomicrobia</taxon>
        <taxon>Methanosarcinales</taxon>
        <taxon>Methanosarcinaceae</taxon>
        <taxon>Methanolobus</taxon>
    </lineage>
</organism>
<dbReference type="STRING" id="1090322.MettiDRAFT_1981"/>
<dbReference type="Proteomes" id="UP000019483">
    <property type="component" value="Unassembled WGS sequence"/>
</dbReference>